<comment type="caution">
    <text evidence="1">The sequence shown here is derived from an EMBL/GenBank/DDBJ whole genome shotgun (WGS) entry which is preliminary data.</text>
</comment>
<evidence type="ECO:0000313" key="1">
    <source>
        <dbReference type="EMBL" id="ESP86850.1"/>
    </source>
</evidence>
<organism evidence="1 2">
    <name type="scientific">Candidatus Halobonum tyrrellensis G22</name>
    <dbReference type="NCBI Taxonomy" id="1324957"/>
    <lineage>
        <taxon>Archaea</taxon>
        <taxon>Methanobacteriati</taxon>
        <taxon>Methanobacteriota</taxon>
        <taxon>Stenosarchaea group</taxon>
        <taxon>Halobacteria</taxon>
        <taxon>Halobacteriales</taxon>
        <taxon>Haloferacaceae</taxon>
        <taxon>Candidatus Halobonum</taxon>
    </lineage>
</organism>
<protein>
    <submittedName>
        <fullName evidence="1">Uncharacterized protein</fullName>
    </submittedName>
</protein>
<accession>V4H850</accession>
<gene>
    <name evidence="1" type="ORF">K933_17242</name>
</gene>
<dbReference type="AlphaFoldDB" id="V4H850"/>
<dbReference type="EMBL" id="ASGZ01000070">
    <property type="protein sequence ID" value="ESP86850.1"/>
    <property type="molecule type" value="Genomic_DNA"/>
</dbReference>
<evidence type="ECO:0000313" key="2">
    <source>
        <dbReference type="Proteomes" id="UP000017840"/>
    </source>
</evidence>
<reference evidence="1 2" key="1">
    <citation type="journal article" date="2013" name="Genome Announc.">
        <title>Draft Genome Sequence of 'Candidatus Halobonum tyrrellensis' Strain G22, Isolated from the Hypersaline Waters of Lake Tyrrell, Australia.</title>
        <authorList>
            <person name="Ugalde J.A."/>
            <person name="Narasingarao P."/>
            <person name="Kuo S."/>
            <person name="Podell S."/>
            <person name="Allen E.E."/>
        </authorList>
    </citation>
    <scope>NUCLEOTIDE SEQUENCE [LARGE SCALE GENOMIC DNA]</scope>
    <source>
        <strain evidence="1 2">G22</strain>
    </source>
</reference>
<name>V4H850_9EURY</name>
<dbReference type="Proteomes" id="UP000017840">
    <property type="component" value="Unassembled WGS sequence"/>
</dbReference>
<dbReference type="STRING" id="1324957.K933_17242"/>
<sequence length="88" mass="9382">MTAADEYVDEIHLEPIENTDRVKATINGVEVAAEQVRVTGPEVVFIADDASVARVETTRPPGTLPNIVCRALVHGETATGTADPEANR</sequence>
<proteinExistence type="predicted"/>
<dbReference type="RefSeq" id="WP_023396015.1">
    <property type="nucleotide sequence ID" value="NZ_ASGZ01000070.1"/>
</dbReference>
<keyword evidence="2" id="KW-1185">Reference proteome</keyword>